<evidence type="ECO:0000256" key="1">
    <source>
        <dbReference type="ARBA" id="ARBA00004651"/>
    </source>
</evidence>
<evidence type="ECO:0000256" key="5">
    <source>
        <dbReference type="ARBA" id="ARBA00023136"/>
    </source>
</evidence>
<feature type="transmembrane region" description="Helical" evidence="7">
    <location>
        <begin position="21"/>
        <end position="42"/>
    </location>
</feature>
<keyword evidence="5 7" id="KW-0472">Membrane</keyword>
<proteinExistence type="inferred from homology"/>
<dbReference type="Pfam" id="PF02687">
    <property type="entry name" value="FtsX"/>
    <property type="match status" value="1"/>
</dbReference>
<sequence>MLRSRDVIDFAWQALKGYRTRTILMLIAMSIGVASVLVLTSLGEGARRYVRGEFSSLGTNLIIVIPGRSETSGAGLSNMMGTTPRDLTLSDAEALKRHPKVKQIAPLNIGGAEISWQNRKREVTVMGTSRELLSIRHWSLSRGKFLPDTDWQRASPVCVIGNKIRDEIFAAHNALGQWVRIGDNRCRIIGVLSSSGQSIGINVDEVVIIPVASAQALFNTPSLFRIFIEAKTRNAIPKVIQFTKDTIQARHQGEEDITVVTQDAVLATFDNILSVLTYALGGIAGISLVVAGILIMNVMLVAVSQRTSEIGLLKALGASHNEIIILILTEALLLSTIGGLIGLILGQLGAWGIRSSVAELQAYPPIWAVILSFSVAMITGALFSLIPARKAAKLDPVLALAKR</sequence>
<dbReference type="PANTHER" id="PTHR30572:SF4">
    <property type="entry name" value="ABC TRANSPORTER PERMEASE YTRF"/>
    <property type="match status" value="1"/>
</dbReference>
<dbReference type="InterPro" id="IPR025857">
    <property type="entry name" value="MacB_PCD"/>
</dbReference>
<dbReference type="Pfam" id="PF12704">
    <property type="entry name" value="MacB_PCD"/>
    <property type="match status" value="1"/>
</dbReference>
<keyword evidence="3 7" id="KW-0812">Transmembrane</keyword>
<feature type="transmembrane region" description="Helical" evidence="7">
    <location>
        <begin position="366"/>
        <end position="386"/>
    </location>
</feature>
<evidence type="ECO:0000256" key="3">
    <source>
        <dbReference type="ARBA" id="ARBA00022692"/>
    </source>
</evidence>
<feature type="domain" description="ABC3 transporter permease C-terminal" evidence="8">
    <location>
        <begin position="283"/>
        <end position="396"/>
    </location>
</feature>
<gene>
    <name evidence="10" type="ORF">MNBD_GAMMA21-3013</name>
</gene>
<evidence type="ECO:0000256" key="4">
    <source>
        <dbReference type="ARBA" id="ARBA00022989"/>
    </source>
</evidence>
<keyword evidence="2" id="KW-1003">Cell membrane</keyword>
<dbReference type="GO" id="GO:0022857">
    <property type="term" value="F:transmembrane transporter activity"/>
    <property type="evidence" value="ECO:0007669"/>
    <property type="project" value="TreeGrafter"/>
</dbReference>
<dbReference type="PANTHER" id="PTHR30572">
    <property type="entry name" value="MEMBRANE COMPONENT OF TRANSPORTER-RELATED"/>
    <property type="match status" value="1"/>
</dbReference>
<comment type="subcellular location">
    <subcellularLocation>
        <location evidence="1">Cell membrane</location>
        <topology evidence="1">Multi-pass membrane protein</topology>
    </subcellularLocation>
</comment>
<evidence type="ECO:0000256" key="6">
    <source>
        <dbReference type="ARBA" id="ARBA00038076"/>
    </source>
</evidence>
<evidence type="ECO:0000259" key="9">
    <source>
        <dbReference type="Pfam" id="PF12704"/>
    </source>
</evidence>
<keyword evidence="4 7" id="KW-1133">Transmembrane helix</keyword>
<name>A0A3B1A8Y5_9ZZZZ</name>
<evidence type="ECO:0000256" key="7">
    <source>
        <dbReference type="SAM" id="Phobius"/>
    </source>
</evidence>
<evidence type="ECO:0000259" key="8">
    <source>
        <dbReference type="Pfam" id="PF02687"/>
    </source>
</evidence>
<feature type="transmembrane region" description="Helical" evidence="7">
    <location>
        <begin position="278"/>
        <end position="303"/>
    </location>
</feature>
<reference evidence="10" key="1">
    <citation type="submission" date="2018-06" db="EMBL/GenBank/DDBJ databases">
        <authorList>
            <person name="Zhirakovskaya E."/>
        </authorList>
    </citation>
    <scope>NUCLEOTIDE SEQUENCE</scope>
</reference>
<feature type="transmembrane region" description="Helical" evidence="7">
    <location>
        <begin position="323"/>
        <end position="346"/>
    </location>
</feature>
<evidence type="ECO:0000256" key="2">
    <source>
        <dbReference type="ARBA" id="ARBA00022475"/>
    </source>
</evidence>
<dbReference type="EMBL" id="UOFR01000029">
    <property type="protein sequence ID" value="VAW94679.1"/>
    <property type="molecule type" value="Genomic_DNA"/>
</dbReference>
<evidence type="ECO:0000313" key="10">
    <source>
        <dbReference type="EMBL" id="VAW94679.1"/>
    </source>
</evidence>
<protein>
    <submittedName>
        <fullName evidence="10">ABC transporter, permease protein</fullName>
    </submittedName>
</protein>
<organism evidence="10">
    <name type="scientific">hydrothermal vent metagenome</name>
    <dbReference type="NCBI Taxonomy" id="652676"/>
    <lineage>
        <taxon>unclassified sequences</taxon>
        <taxon>metagenomes</taxon>
        <taxon>ecological metagenomes</taxon>
    </lineage>
</organism>
<comment type="similarity">
    <text evidence="6">Belongs to the ABC-4 integral membrane protein family.</text>
</comment>
<dbReference type="GO" id="GO:0005886">
    <property type="term" value="C:plasma membrane"/>
    <property type="evidence" value="ECO:0007669"/>
    <property type="project" value="UniProtKB-SubCell"/>
</dbReference>
<accession>A0A3B1A8Y5</accession>
<dbReference type="InterPro" id="IPR050250">
    <property type="entry name" value="Macrolide_Exporter_MacB"/>
</dbReference>
<feature type="domain" description="MacB-like periplasmic core" evidence="9">
    <location>
        <begin position="22"/>
        <end position="239"/>
    </location>
</feature>
<dbReference type="AlphaFoldDB" id="A0A3B1A8Y5"/>
<dbReference type="InterPro" id="IPR003838">
    <property type="entry name" value="ABC3_permease_C"/>
</dbReference>